<dbReference type="InterPro" id="IPR015424">
    <property type="entry name" value="PyrdxlP-dep_Trfase"/>
</dbReference>
<dbReference type="InterPro" id="IPR015421">
    <property type="entry name" value="PyrdxlP-dep_Trfase_major"/>
</dbReference>
<dbReference type="InterPro" id="IPR004632">
    <property type="entry name" value="4NH2But_aminotransferase_bac"/>
</dbReference>
<dbReference type="EC" id="2.6.1.19" evidence="6"/>
<evidence type="ECO:0000256" key="3">
    <source>
        <dbReference type="ARBA" id="ARBA00005176"/>
    </source>
</evidence>
<dbReference type="CDD" id="cd00610">
    <property type="entry name" value="OAT_like"/>
    <property type="match status" value="1"/>
</dbReference>
<evidence type="ECO:0000256" key="12">
    <source>
        <dbReference type="ARBA" id="ARBA00030857"/>
    </source>
</evidence>
<dbReference type="GO" id="GO:0034386">
    <property type="term" value="F:4-aminobutyrate:2-oxoglutarate transaminase activity"/>
    <property type="evidence" value="ECO:0007669"/>
    <property type="project" value="UniProtKB-EC"/>
</dbReference>
<accession>A0A087E6Z7</accession>
<keyword evidence="8 17" id="KW-0808">Transferase</keyword>
<dbReference type="InterPro" id="IPR005814">
    <property type="entry name" value="Aminotrans_3"/>
</dbReference>
<dbReference type="InterPro" id="IPR050103">
    <property type="entry name" value="Class-III_PLP-dep_AT"/>
</dbReference>
<dbReference type="STRING" id="77635.BISU_0017"/>
<dbReference type="GO" id="GO:0047298">
    <property type="term" value="F:(S)-3-amino-2-methylpropionate transaminase activity"/>
    <property type="evidence" value="ECO:0007669"/>
    <property type="project" value="UniProtKB-EC"/>
</dbReference>
<evidence type="ECO:0000256" key="9">
    <source>
        <dbReference type="ARBA" id="ARBA00022898"/>
    </source>
</evidence>
<evidence type="ECO:0000256" key="10">
    <source>
        <dbReference type="ARBA" id="ARBA00029760"/>
    </source>
</evidence>
<dbReference type="InterPro" id="IPR049704">
    <property type="entry name" value="Aminotrans_3_PPA_site"/>
</dbReference>
<dbReference type="NCBIfam" id="NF004714">
    <property type="entry name" value="PRK06058.1"/>
    <property type="match status" value="1"/>
</dbReference>
<evidence type="ECO:0000256" key="1">
    <source>
        <dbReference type="ARBA" id="ARBA00001750"/>
    </source>
</evidence>
<keyword evidence="7 17" id="KW-0032">Aminotransferase</keyword>
<dbReference type="FunFam" id="3.40.640.10:FF:000013">
    <property type="entry name" value="4-aminobutyrate aminotransferase"/>
    <property type="match status" value="1"/>
</dbReference>
<protein>
    <recommendedName>
        <fullName evidence="12">(S)-3-amino-2-methylpropionate transaminase</fullName>
        <ecNumber evidence="6">2.6.1.19</ecNumber>
        <ecNumber evidence="5">2.6.1.22</ecNumber>
    </recommendedName>
    <alternativeName>
        <fullName evidence="13">GABA aminotransferase</fullName>
    </alternativeName>
    <alternativeName>
        <fullName evidence="11">Gamma-amino-N-butyrate transaminase</fullName>
    </alternativeName>
    <alternativeName>
        <fullName evidence="15">Glutamate:succinic semialdehyde transaminase</fullName>
    </alternativeName>
    <alternativeName>
        <fullName evidence="10">L-AIBAT</fullName>
    </alternativeName>
</protein>
<comment type="similarity">
    <text evidence="4 16">Belongs to the class-III pyridoxal-phosphate-dependent aminotransferase family.</text>
</comment>
<dbReference type="AlphaFoldDB" id="A0A087E6Z7"/>
<dbReference type="GO" id="GO:0030170">
    <property type="term" value="F:pyridoxal phosphate binding"/>
    <property type="evidence" value="ECO:0007669"/>
    <property type="project" value="InterPro"/>
</dbReference>
<dbReference type="PIRSF" id="PIRSF000521">
    <property type="entry name" value="Transaminase_4ab_Lys_Orn"/>
    <property type="match status" value="1"/>
</dbReference>
<evidence type="ECO:0000256" key="13">
    <source>
        <dbReference type="ARBA" id="ARBA00031787"/>
    </source>
</evidence>
<evidence type="ECO:0000256" key="4">
    <source>
        <dbReference type="ARBA" id="ARBA00008954"/>
    </source>
</evidence>
<dbReference type="Pfam" id="PF00202">
    <property type="entry name" value="Aminotran_3"/>
    <property type="match status" value="1"/>
</dbReference>
<keyword evidence="9 16" id="KW-0663">Pyridoxal phosphate</keyword>
<dbReference type="Proteomes" id="UP000029055">
    <property type="component" value="Unassembled WGS sequence"/>
</dbReference>
<dbReference type="NCBIfam" id="TIGR00700">
    <property type="entry name" value="GABAtrnsam"/>
    <property type="match status" value="1"/>
</dbReference>
<evidence type="ECO:0000256" key="7">
    <source>
        <dbReference type="ARBA" id="ARBA00022576"/>
    </source>
</evidence>
<name>A0A087E6Z7_9BIFI</name>
<evidence type="ECO:0000256" key="2">
    <source>
        <dbReference type="ARBA" id="ARBA00001933"/>
    </source>
</evidence>
<dbReference type="EMBL" id="JGZR01000006">
    <property type="protein sequence ID" value="KFJ03548.1"/>
    <property type="molecule type" value="Genomic_DNA"/>
</dbReference>
<evidence type="ECO:0000256" key="14">
    <source>
        <dbReference type="ARBA" id="ARBA00048021"/>
    </source>
</evidence>
<dbReference type="PROSITE" id="PS00600">
    <property type="entry name" value="AA_TRANSFER_CLASS_3"/>
    <property type="match status" value="1"/>
</dbReference>
<dbReference type="InterPro" id="IPR015422">
    <property type="entry name" value="PyrdxlP-dep_Trfase_small"/>
</dbReference>
<dbReference type="GO" id="GO:0042802">
    <property type="term" value="F:identical protein binding"/>
    <property type="evidence" value="ECO:0007669"/>
    <property type="project" value="TreeGrafter"/>
</dbReference>
<dbReference type="Gene3D" id="3.40.640.10">
    <property type="entry name" value="Type I PLP-dependent aspartate aminotransferase-like (Major domain)"/>
    <property type="match status" value="1"/>
</dbReference>
<evidence type="ECO:0000256" key="6">
    <source>
        <dbReference type="ARBA" id="ARBA00012912"/>
    </source>
</evidence>
<dbReference type="GO" id="GO:0009448">
    <property type="term" value="P:gamma-aminobutyric acid metabolic process"/>
    <property type="evidence" value="ECO:0007669"/>
    <property type="project" value="InterPro"/>
</dbReference>
<comment type="pathway">
    <text evidence="3">Amino-acid degradation; 4-aminobutanoate degradation.</text>
</comment>
<dbReference type="PANTHER" id="PTHR11986:SF79">
    <property type="entry name" value="ACETYLORNITHINE AMINOTRANSFERASE, MITOCHONDRIAL"/>
    <property type="match status" value="1"/>
</dbReference>
<evidence type="ECO:0000256" key="11">
    <source>
        <dbReference type="ARBA" id="ARBA00030204"/>
    </source>
</evidence>
<comment type="caution">
    <text evidence="17">The sequence shown here is derived from an EMBL/GenBank/DDBJ whole genome shotgun (WGS) entry which is preliminary data.</text>
</comment>
<gene>
    <name evidence="17" type="ORF">BISU_0017</name>
</gene>
<dbReference type="PANTHER" id="PTHR11986">
    <property type="entry name" value="AMINOTRANSFERASE CLASS III"/>
    <property type="match status" value="1"/>
</dbReference>
<dbReference type="SUPFAM" id="SSF53383">
    <property type="entry name" value="PLP-dependent transferases"/>
    <property type="match status" value="1"/>
</dbReference>
<dbReference type="Gene3D" id="3.90.1150.10">
    <property type="entry name" value="Aspartate Aminotransferase, domain 1"/>
    <property type="match status" value="1"/>
</dbReference>
<evidence type="ECO:0000256" key="16">
    <source>
        <dbReference type="RuleBase" id="RU003560"/>
    </source>
</evidence>
<evidence type="ECO:0000256" key="15">
    <source>
        <dbReference type="ARBA" id="ARBA00050054"/>
    </source>
</evidence>
<evidence type="ECO:0000256" key="5">
    <source>
        <dbReference type="ARBA" id="ARBA00012876"/>
    </source>
</evidence>
<dbReference type="eggNOG" id="COG0160">
    <property type="taxonomic scope" value="Bacteria"/>
</dbReference>
<organism evidence="17 18">
    <name type="scientific">Bifidobacterium subtile</name>
    <dbReference type="NCBI Taxonomy" id="77635"/>
    <lineage>
        <taxon>Bacteria</taxon>
        <taxon>Bacillati</taxon>
        <taxon>Actinomycetota</taxon>
        <taxon>Actinomycetes</taxon>
        <taxon>Bifidobacteriales</taxon>
        <taxon>Bifidobacteriaceae</taxon>
        <taxon>Bifidobacterium</taxon>
    </lineage>
</organism>
<reference evidence="17 18" key="1">
    <citation type="submission" date="2014-03" db="EMBL/GenBank/DDBJ databases">
        <title>Genomics of Bifidobacteria.</title>
        <authorList>
            <person name="Ventura M."/>
            <person name="Milani C."/>
            <person name="Lugli G.A."/>
        </authorList>
    </citation>
    <scope>NUCLEOTIDE SEQUENCE [LARGE SCALE GENOMIC DNA]</scope>
    <source>
        <strain evidence="17 18">LMG 11597</strain>
    </source>
</reference>
<sequence length="463" mass="48462">MITMAQDTATLTQSGTTALKDVPQIARKLVTEIPGPRSRALMEEHKQYVSAGVGAAMPIFAESASGSVITDVDGNRFLDLAAGIAVTGVGNAAPEVVDAVQSEVAKLTHTNFATTPYAGYVEVCKKLAEHTPGDFAKKSVLLNSGAEAVENAVKIARRYTGRPTVIVMDNAFHGRTNLTMSMTTKASPYKRGFGPFAPDVVSVPYSYPLRDSFGQDGVAAAKASIKRMELLVGHEDIAAIIAEPVQGEGGFIVPADGFLKTLCDWAHEHGVVFISDEIQAGFCRTGKWFASEYFGVEPDLITTAKALGGGLPISAVTGRAEIMDAVQPGGIGGTYGGNPVSCAAALAAIGIMESEDLPARAAHIGDVFLSRFGSLPERFDCVAAVRGLGAMQAIEFVKPGTMEPDAEIVGRIVDAVREAGLIILTCGINGNVIRLLPPLVIGDDELDEALDVLEAAIAECSAQ</sequence>
<comment type="cofactor">
    <cofactor evidence="2">
        <name>pyridoxal 5'-phosphate</name>
        <dbReference type="ChEBI" id="CHEBI:597326"/>
    </cofactor>
</comment>
<comment type="catalytic activity">
    <reaction evidence="1">
        <text>(S)-3-amino-2-methylpropanoate + 2-oxoglutarate = 2-methyl-3-oxopropanoate + L-glutamate</text>
        <dbReference type="Rhea" id="RHEA:13993"/>
        <dbReference type="ChEBI" id="CHEBI:16810"/>
        <dbReference type="ChEBI" id="CHEBI:29985"/>
        <dbReference type="ChEBI" id="CHEBI:57700"/>
        <dbReference type="ChEBI" id="CHEBI:58655"/>
        <dbReference type="EC" id="2.6.1.22"/>
    </reaction>
</comment>
<evidence type="ECO:0000313" key="17">
    <source>
        <dbReference type="EMBL" id="KFJ03548.1"/>
    </source>
</evidence>
<comment type="catalytic activity">
    <reaction evidence="14">
        <text>4-aminobutanoate + 2-oxoglutarate = succinate semialdehyde + L-glutamate</text>
        <dbReference type="Rhea" id="RHEA:23352"/>
        <dbReference type="ChEBI" id="CHEBI:16810"/>
        <dbReference type="ChEBI" id="CHEBI:29985"/>
        <dbReference type="ChEBI" id="CHEBI:57706"/>
        <dbReference type="ChEBI" id="CHEBI:59888"/>
        <dbReference type="EC" id="2.6.1.19"/>
    </reaction>
</comment>
<proteinExistence type="inferred from homology"/>
<keyword evidence="18" id="KW-1185">Reference proteome</keyword>
<evidence type="ECO:0000256" key="8">
    <source>
        <dbReference type="ARBA" id="ARBA00022679"/>
    </source>
</evidence>
<dbReference type="EC" id="2.6.1.22" evidence="5"/>
<evidence type="ECO:0000313" key="18">
    <source>
        <dbReference type="Proteomes" id="UP000029055"/>
    </source>
</evidence>